<feature type="transmembrane region" description="Helical" evidence="5">
    <location>
        <begin position="88"/>
        <end position="107"/>
    </location>
</feature>
<keyword evidence="8" id="KW-1185">Reference proteome</keyword>
<feature type="transmembrane region" description="Helical" evidence="5">
    <location>
        <begin position="45"/>
        <end position="63"/>
    </location>
</feature>
<evidence type="ECO:0000256" key="2">
    <source>
        <dbReference type="ARBA" id="ARBA00022692"/>
    </source>
</evidence>
<evidence type="ECO:0000256" key="1">
    <source>
        <dbReference type="ARBA" id="ARBA00004370"/>
    </source>
</evidence>
<dbReference type="RefSeq" id="WP_354445720.1">
    <property type="nucleotide sequence ID" value="NZ_JBEPSH010000007.1"/>
</dbReference>
<organism evidence="7 8">
    <name type="scientific">Ottowia thiooxydans</name>
    <dbReference type="NCBI Taxonomy" id="219182"/>
    <lineage>
        <taxon>Bacteria</taxon>
        <taxon>Pseudomonadati</taxon>
        <taxon>Pseudomonadota</taxon>
        <taxon>Betaproteobacteria</taxon>
        <taxon>Burkholderiales</taxon>
        <taxon>Comamonadaceae</taxon>
        <taxon>Ottowia</taxon>
    </lineage>
</organism>
<feature type="transmembrane region" description="Helical" evidence="5">
    <location>
        <begin position="119"/>
        <end position="140"/>
    </location>
</feature>
<evidence type="ECO:0000256" key="4">
    <source>
        <dbReference type="ARBA" id="ARBA00023136"/>
    </source>
</evidence>
<keyword evidence="3 5" id="KW-1133">Transmembrane helix</keyword>
<evidence type="ECO:0000256" key="3">
    <source>
        <dbReference type="ARBA" id="ARBA00022989"/>
    </source>
</evidence>
<protein>
    <recommendedName>
        <fullName evidence="6">TMEM205-like domain-containing protein</fullName>
    </recommendedName>
</protein>
<gene>
    <name evidence="7" type="ORF">ABIE13_003567</name>
</gene>
<dbReference type="Pfam" id="PF13664">
    <property type="entry name" value="DUF4149"/>
    <property type="match status" value="1"/>
</dbReference>
<dbReference type="EMBL" id="JBEPSH010000007">
    <property type="protein sequence ID" value="MET4578451.1"/>
    <property type="molecule type" value="Genomic_DNA"/>
</dbReference>
<dbReference type="Proteomes" id="UP001549320">
    <property type="component" value="Unassembled WGS sequence"/>
</dbReference>
<sequence>MMTRMFLFGAALWWGSLTAVGFMVVPMLFAHMPTPAMAGQMAAKLFAAQTWLSVACCIVLMLINRRQAGTPNMEDLDATRSDTHTSQASLMFIIFGLLMALLVEYGVAPRIVARENLRLWHSAGTVMYALQWVCAAVVLWRSVEDRHKRPA</sequence>
<reference evidence="7 8" key="1">
    <citation type="submission" date="2024-06" db="EMBL/GenBank/DDBJ databases">
        <title>Sorghum-associated microbial communities from plants grown in Nebraska, USA.</title>
        <authorList>
            <person name="Schachtman D."/>
        </authorList>
    </citation>
    <scope>NUCLEOTIDE SEQUENCE [LARGE SCALE GENOMIC DNA]</scope>
    <source>
        <strain evidence="7 8">2709</strain>
    </source>
</reference>
<comment type="subcellular location">
    <subcellularLocation>
        <location evidence="1">Membrane</location>
    </subcellularLocation>
</comment>
<proteinExistence type="predicted"/>
<keyword evidence="4 5" id="KW-0472">Membrane</keyword>
<feature type="domain" description="TMEM205-like" evidence="6">
    <location>
        <begin position="10"/>
        <end position="115"/>
    </location>
</feature>
<name>A0ABV2QBN8_9BURK</name>
<evidence type="ECO:0000313" key="7">
    <source>
        <dbReference type="EMBL" id="MET4578451.1"/>
    </source>
</evidence>
<keyword evidence="2 5" id="KW-0812">Transmembrane</keyword>
<dbReference type="InterPro" id="IPR025423">
    <property type="entry name" value="TMEM205-like"/>
</dbReference>
<comment type="caution">
    <text evidence="7">The sequence shown here is derived from an EMBL/GenBank/DDBJ whole genome shotgun (WGS) entry which is preliminary data.</text>
</comment>
<accession>A0ABV2QBN8</accession>
<evidence type="ECO:0000256" key="5">
    <source>
        <dbReference type="SAM" id="Phobius"/>
    </source>
</evidence>
<evidence type="ECO:0000313" key="8">
    <source>
        <dbReference type="Proteomes" id="UP001549320"/>
    </source>
</evidence>
<evidence type="ECO:0000259" key="6">
    <source>
        <dbReference type="Pfam" id="PF13664"/>
    </source>
</evidence>